<evidence type="ECO:0000313" key="8">
    <source>
        <dbReference type="Proteomes" id="UP001525379"/>
    </source>
</evidence>
<evidence type="ECO:0000256" key="4">
    <source>
        <dbReference type="ARBA" id="ARBA00022989"/>
    </source>
</evidence>
<dbReference type="PANTHER" id="PTHR42770:SF7">
    <property type="entry name" value="MEMBRANE PROTEIN"/>
    <property type="match status" value="1"/>
</dbReference>
<keyword evidence="8" id="KW-1185">Reference proteome</keyword>
<evidence type="ECO:0000256" key="2">
    <source>
        <dbReference type="ARBA" id="ARBA00022475"/>
    </source>
</evidence>
<reference evidence="7 8" key="1">
    <citation type="submission" date="2022-04" db="EMBL/GenBank/DDBJ databases">
        <title>Human microbiome associated bacterial genomes.</title>
        <authorList>
            <person name="Sandstrom S."/>
            <person name="Salamzade R."/>
            <person name="Kalan L.R."/>
        </authorList>
    </citation>
    <scope>NUCLEOTIDE SEQUENCE [LARGE SCALE GENOMIC DNA]</scope>
    <source>
        <strain evidence="8">p3-SID1799</strain>
    </source>
</reference>
<feature type="transmembrane region" description="Helical" evidence="6">
    <location>
        <begin position="65"/>
        <end position="88"/>
    </location>
</feature>
<accession>A0ABT2HZ29</accession>
<keyword evidence="3 6" id="KW-0812">Transmembrane</keyword>
<feature type="transmembrane region" description="Helical" evidence="6">
    <location>
        <begin position="380"/>
        <end position="401"/>
    </location>
</feature>
<comment type="subcellular location">
    <subcellularLocation>
        <location evidence="1">Cell membrane</location>
        <topology evidence="1">Multi-pass membrane protein</topology>
    </subcellularLocation>
</comment>
<protein>
    <submittedName>
        <fullName evidence="7">APC family permease</fullName>
    </submittedName>
</protein>
<feature type="transmembrane region" description="Helical" evidence="6">
    <location>
        <begin position="210"/>
        <end position="228"/>
    </location>
</feature>
<evidence type="ECO:0000256" key="1">
    <source>
        <dbReference type="ARBA" id="ARBA00004651"/>
    </source>
</evidence>
<evidence type="ECO:0000256" key="6">
    <source>
        <dbReference type="SAM" id="Phobius"/>
    </source>
</evidence>
<dbReference type="PANTHER" id="PTHR42770">
    <property type="entry name" value="AMINO ACID TRANSPORTER-RELATED"/>
    <property type="match status" value="1"/>
</dbReference>
<organism evidence="7 8">
    <name type="scientific">Pseudoclavibacter albus</name>
    <dbReference type="NCBI Taxonomy" id="272241"/>
    <lineage>
        <taxon>Bacteria</taxon>
        <taxon>Bacillati</taxon>
        <taxon>Actinomycetota</taxon>
        <taxon>Actinomycetes</taxon>
        <taxon>Micrococcales</taxon>
        <taxon>Microbacteriaceae</taxon>
        <taxon>Pseudoclavibacter</taxon>
    </lineage>
</organism>
<evidence type="ECO:0000313" key="7">
    <source>
        <dbReference type="EMBL" id="MCT2043578.1"/>
    </source>
</evidence>
<sequence length="467" mass="49136">MIGFGWVVLTGTWITDAGALGASLAMVVGGVMMAIVALVYSELVAAMPKAGGEHNYILRAMGSKWSFIGSWAITGGYVSVVAFEAVALPRTALYLFPELNQVKLWSVAGEDVFLTWALVGSIASIIITVINVIGVKVAGTVQTFVVVFLFTIGALLVAGSFGGGQPANMEPLFVDGMSGFLAVLVVVPFMFVGFDVIPQTAEEIKLAPRLIGKLAVVAVIVATGWYVMTILTTSSGLNAAALADSDLATADAMAQLFGNDLFGKILIAAGIAGIITSWNSLQMGASRLMYSLAHTGMLPPIFAQLHPKFGTPSNALIFIGALAAAAPFFGEAMLGWIVDSGSPSIVIGYLLVSISFVLLRKREPNMERPLRIGGRGNGGVVIGVLSIVVCAFLVSLYLPFMPATISPPAWAMFGLWWLIGVIPFFLTPKVAPGPQAEEQLVAHVHGRAAAKQRTRASNPAQPLQETR</sequence>
<feature type="transmembrane region" description="Helical" evidence="6">
    <location>
        <begin position="113"/>
        <end position="133"/>
    </location>
</feature>
<gene>
    <name evidence="7" type="ORF">M3D15_09615</name>
</gene>
<dbReference type="Pfam" id="PF13520">
    <property type="entry name" value="AA_permease_2"/>
    <property type="match status" value="1"/>
</dbReference>
<dbReference type="InterPro" id="IPR050367">
    <property type="entry name" value="APC_superfamily"/>
</dbReference>
<dbReference type="EMBL" id="JALXSQ010000055">
    <property type="protein sequence ID" value="MCT2043578.1"/>
    <property type="molecule type" value="Genomic_DNA"/>
</dbReference>
<keyword evidence="2" id="KW-1003">Cell membrane</keyword>
<feature type="transmembrane region" description="Helical" evidence="6">
    <location>
        <begin position="20"/>
        <end position="44"/>
    </location>
</feature>
<feature type="transmembrane region" description="Helical" evidence="6">
    <location>
        <begin position="315"/>
        <end position="337"/>
    </location>
</feature>
<feature type="transmembrane region" description="Helical" evidence="6">
    <location>
        <begin position="145"/>
        <end position="164"/>
    </location>
</feature>
<feature type="transmembrane region" description="Helical" evidence="6">
    <location>
        <begin position="407"/>
        <end position="426"/>
    </location>
</feature>
<dbReference type="InterPro" id="IPR002293">
    <property type="entry name" value="AA/rel_permease1"/>
</dbReference>
<keyword evidence="4 6" id="KW-1133">Transmembrane helix</keyword>
<feature type="transmembrane region" description="Helical" evidence="6">
    <location>
        <begin position="261"/>
        <end position="281"/>
    </location>
</feature>
<dbReference type="PIRSF" id="PIRSF006060">
    <property type="entry name" value="AA_transporter"/>
    <property type="match status" value="1"/>
</dbReference>
<feature type="transmembrane region" description="Helical" evidence="6">
    <location>
        <begin position="343"/>
        <end position="359"/>
    </location>
</feature>
<comment type="caution">
    <text evidence="7">The sequence shown here is derived from an EMBL/GenBank/DDBJ whole genome shotgun (WGS) entry which is preliminary data.</text>
</comment>
<evidence type="ECO:0000256" key="3">
    <source>
        <dbReference type="ARBA" id="ARBA00022692"/>
    </source>
</evidence>
<name>A0ABT2HZ29_9MICO</name>
<dbReference type="Proteomes" id="UP001525379">
    <property type="component" value="Unassembled WGS sequence"/>
</dbReference>
<dbReference type="Gene3D" id="1.20.1740.10">
    <property type="entry name" value="Amino acid/polyamine transporter I"/>
    <property type="match status" value="1"/>
</dbReference>
<keyword evidence="5 6" id="KW-0472">Membrane</keyword>
<proteinExistence type="predicted"/>
<evidence type="ECO:0000256" key="5">
    <source>
        <dbReference type="ARBA" id="ARBA00023136"/>
    </source>
</evidence>
<feature type="transmembrane region" description="Helical" evidence="6">
    <location>
        <begin position="176"/>
        <end position="198"/>
    </location>
</feature>